<dbReference type="Gene3D" id="2.40.160.10">
    <property type="entry name" value="Porin"/>
    <property type="match status" value="1"/>
</dbReference>
<feature type="signal peptide" evidence="2">
    <location>
        <begin position="1"/>
        <end position="37"/>
    </location>
</feature>
<evidence type="ECO:0000313" key="3">
    <source>
        <dbReference type="EMBL" id="KGJ86509.1"/>
    </source>
</evidence>
<feature type="chain" id="PRO_5001948608" evidence="2">
    <location>
        <begin position="38"/>
        <end position="445"/>
    </location>
</feature>
<proteinExistence type="predicted"/>
<dbReference type="PATRIC" id="fig|28229.3.peg.4729"/>
<accession>A0A099K6U0</accession>
<dbReference type="InterPro" id="IPR023614">
    <property type="entry name" value="Porin_dom_sf"/>
</dbReference>
<sequence>MREKHQKTIENFTSKYRMGGVSLALALALTLPVAAQANESEEVKKLQQQVDELTKAVEKIKKTPKVKTKGGGVKIKSNDGDKSFKIGGRFQLDYNRFDGAYNADNDGATGSDLFPRRVRTYVQGKADNWDYKLLLDFSENKGEITLARLRYKGFENGPTIKVGKIREDISLEALTSSKHITAISRPMLSNVMSPYFKYGASAYQYFKNTGLRYAVGAYKGGSFGTNGQDENGDLNLSVTGRLTWSPIHNKGETVHFGAWGSQRDMGGDKLSAKFARGEVRNTNVRLVNYAAGGDTFAVDNMTQFGLEFAGVYGPMSIQAEYAVRDVDAVDSMNDSSFDGYYVTASYFLTGESRVYKKRGVFNSPTPISDNGAWEVYARMSQFDATANNQGTKADVITLGATYYLNKKIKIMANYLISEVGGPGADDLVGEHTDGKAFTARLQYLF</sequence>
<comment type="caution">
    <text evidence="3">The sequence shown here is derived from an EMBL/GenBank/DDBJ whole genome shotgun (WGS) entry which is preliminary data.</text>
</comment>
<dbReference type="InterPro" id="IPR010870">
    <property type="entry name" value="Porin_O/P"/>
</dbReference>
<organism evidence="3 4">
    <name type="scientific">Colwellia psychrerythraea</name>
    <name type="common">Vibrio psychroerythus</name>
    <dbReference type="NCBI Taxonomy" id="28229"/>
    <lineage>
        <taxon>Bacteria</taxon>
        <taxon>Pseudomonadati</taxon>
        <taxon>Pseudomonadota</taxon>
        <taxon>Gammaproteobacteria</taxon>
        <taxon>Alteromonadales</taxon>
        <taxon>Colwelliaceae</taxon>
        <taxon>Colwellia</taxon>
    </lineage>
</organism>
<dbReference type="Pfam" id="PF07396">
    <property type="entry name" value="Porin_O_P"/>
    <property type="match status" value="1"/>
</dbReference>
<dbReference type="AlphaFoldDB" id="A0A099K6U0"/>
<dbReference type="SUPFAM" id="SSF56935">
    <property type="entry name" value="Porins"/>
    <property type="match status" value="1"/>
</dbReference>
<reference evidence="3 4" key="1">
    <citation type="submission" date="2014-08" db="EMBL/GenBank/DDBJ databases">
        <title>Genomic and Phenotypic Diversity of Colwellia psychrerythraea strains from Disparate Marine Basins.</title>
        <authorList>
            <person name="Techtmann S.M."/>
            <person name="Stelling S.C."/>
            <person name="Utturkar S.M."/>
            <person name="Alshibli N."/>
            <person name="Harris A."/>
            <person name="Brown S.D."/>
            <person name="Hazen T.C."/>
        </authorList>
    </citation>
    <scope>NUCLEOTIDE SEQUENCE [LARGE SCALE GENOMIC DNA]</scope>
    <source>
        <strain evidence="3 4">GAB14E</strain>
    </source>
</reference>
<dbReference type="Proteomes" id="UP000029868">
    <property type="component" value="Unassembled WGS sequence"/>
</dbReference>
<keyword evidence="1" id="KW-0175">Coiled coil</keyword>
<dbReference type="EMBL" id="JQEC01000075">
    <property type="protein sequence ID" value="KGJ86509.1"/>
    <property type="molecule type" value="Genomic_DNA"/>
</dbReference>
<name>A0A099K6U0_COLPS</name>
<feature type="coiled-coil region" evidence="1">
    <location>
        <begin position="36"/>
        <end position="63"/>
    </location>
</feature>
<evidence type="ECO:0000256" key="2">
    <source>
        <dbReference type="SAM" id="SignalP"/>
    </source>
</evidence>
<evidence type="ECO:0000256" key="1">
    <source>
        <dbReference type="SAM" id="Coils"/>
    </source>
</evidence>
<protein>
    <submittedName>
        <fullName evidence="3">Phosphate-selective porin O and P</fullName>
    </submittedName>
</protein>
<keyword evidence="2" id="KW-0732">Signal</keyword>
<evidence type="ECO:0000313" key="4">
    <source>
        <dbReference type="Proteomes" id="UP000029868"/>
    </source>
</evidence>
<gene>
    <name evidence="3" type="ORF">GAB14E_0782</name>
</gene>